<evidence type="ECO:0000313" key="15">
    <source>
        <dbReference type="Proteomes" id="UP000288215"/>
    </source>
</evidence>
<dbReference type="GO" id="GO:0005524">
    <property type="term" value="F:ATP binding"/>
    <property type="evidence" value="ECO:0007669"/>
    <property type="project" value="UniProtKB-UniRule"/>
</dbReference>
<dbReference type="Gene3D" id="2.40.240.10">
    <property type="entry name" value="Ribosomal Protein L25, Chain P"/>
    <property type="match status" value="1"/>
</dbReference>
<evidence type="ECO:0000256" key="10">
    <source>
        <dbReference type="HAMAP-Rule" id="MF_02076"/>
    </source>
</evidence>
<dbReference type="InterPro" id="IPR020059">
    <property type="entry name" value="Glu/Gln-tRNA-synth_Ib_codon-bd"/>
</dbReference>
<name>A0A3S3S7Z3_METS7</name>
<dbReference type="HAMAP" id="MF_02076">
    <property type="entry name" value="Glu_tRNA_synth_type2"/>
    <property type="match status" value="1"/>
</dbReference>
<feature type="region of interest" description="Disordered" evidence="11">
    <location>
        <begin position="87"/>
        <end position="112"/>
    </location>
</feature>
<dbReference type="NCBIfam" id="NF003169">
    <property type="entry name" value="PRK04156.1"/>
    <property type="match status" value="1"/>
</dbReference>
<dbReference type="InterPro" id="IPR004526">
    <property type="entry name" value="Glu-tRNA-synth_arc/euk"/>
</dbReference>
<dbReference type="Gene3D" id="3.40.50.620">
    <property type="entry name" value="HUPs"/>
    <property type="match status" value="1"/>
</dbReference>
<keyword evidence="7 10" id="KW-0648">Protein biosynthesis</keyword>
<evidence type="ECO:0000256" key="8">
    <source>
        <dbReference type="ARBA" id="ARBA00023146"/>
    </source>
</evidence>
<dbReference type="SUPFAM" id="SSF50715">
    <property type="entry name" value="Ribosomal protein L25-like"/>
    <property type="match status" value="1"/>
</dbReference>
<dbReference type="InterPro" id="IPR020058">
    <property type="entry name" value="Glu/Gln-tRNA-synth_Ib_cat-dom"/>
</dbReference>
<dbReference type="GO" id="GO:0006424">
    <property type="term" value="P:glutamyl-tRNA aminoacylation"/>
    <property type="evidence" value="ECO:0007669"/>
    <property type="project" value="UniProtKB-UniRule"/>
</dbReference>
<evidence type="ECO:0000313" key="14">
    <source>
        <dbReference type="EMBL" id="RWX73557.1"/>
    </source>
</evidence>
<dbReference type="SUPFAM" id="SSF52374">
    <property type="entry name" value="Nucleotidylyl transferase"/>
    <property type="match status" value="1"/>
</dbReference>
<feature type="short sequence motif" description="'HIGH' region" evidence="10">
    <location>
        <begin position="127"/>
        <end position="137"/>
    </location>
</feature>
<evidence type="ECO:0000256" key="4">
    <source>
        <dbReference type="ARBA" id="ARBA00022598"/>
    </source>
</evidence>
<dbReference type="PRINTS" id="PR00987">
    <property type="entry name" value="TRNASYNTHGLU"/>
</dbReference>
<dbReference type="Proteomes" id="UP000288215">
    <property type="component" value="Unassembled WGS sequence"/>
</dbReference>
<evidence type="ECO:0000256" key="7">
    <source>
        <dbReference type="ARBA" id="ARBA00022917"/>
    </source>
</evidence>
<evidence type="ECO:0000256" key="1">
    <source>
        <dbReference type="ARBA" id="ARBA00004496"/>
    </source>
</evidence>
<dbReference type="GO" id="GO:0004818">
    <property type="term" value="F:glutamate-tRNA ligase activity"/>
    <property type="evidence" value="ECO:0007669"/>
    <property type="project" value="UniProtKB-UniRule"/>
</dbReference>
<evidence type="ECO:0000259" key="13">
    <source>
        <dbReference type="Pfam" id="PF03950"/>
    </source>
</evidence>
<dbReference type="Pfam" id="PF00749">
    <property type="entry name" value="tRNA-synt_1c"/>
    <property type="match status" value="1"/>
</dbReference>
<dbReference type="InterPro" id="IPR011035">
    <property type="entry name" value="Ribosomal_bL25/Gln-tRNA_synth"/>
</dbReference>
<accession>A0A3S3S7Z3</accession>
<comment type="caution">
    <text evidence="14">The sequence shown here is derived from an EMBL/GenBank/DDBJ whole genome shotgun (WGS) entry which is preliminary data.</text>
</comment>
<feature type="domain" description="Glutamyl/glutaminyl-tRNA synthetase class Ib anti-codon binding" evidence="13">
    <location>
        <begin position="430"/>
        <end position="503"/>
    </location>
</feature>
<dbReference type="CDD" id="cd09287">
    <property type="entry name" value="GluRS_non_core"/>
    <property type="match status" value="1"/>
</dbReference>
<dbReference type="GO" id="GO:0043604">
    <property type="term" value="P:amide biosynthetic process"/>
    <property type="evidence" value="ECO:0007669"/>
    <property type="project" value="TreeGrafter"/>
</dbReference>
<dbReference type="EC" id="6.1.1.17" evidence="10"/>
<feature type="domain" description="Glutamyl/glutaminyl-tRNA synthetase class Ib catalytic" evidence="12">
    <location>
        <begin position="121"/>
        <end position="426"/>
    </location>
</feature>
<comment type="catalytic activity">
    <reaction evidence="9 10">
        <text>tRNA(Glu) + L-glutamate + ATP = L-glutamyl-tRNA(Glu) + AMP + diphosphate</text>
        <dbReference type="Rhea" id="RHEA:23540"/>
        <dbReference type="Rhea" id="RHEA-COMP:9663"/>
        <dbReference type="Rhea" id="RHEA-COMP:9680"/>
        <dbReference type="ChEBI" id="CHEBI:29985"/>
        <dbReference type="ChEBI" id="CHEBI:30616"/>
        <dbReference type="ChEBI" id="CHEBI:33019"/>
        <dbReference type="ChEBI" id="CHEBI:78442"/>
        <dbReference type="ChEBI" id="CHEBI:78520"/>
        <dbReference type="ChEBI" id="CHEBI:456215"/>
        <dbReference type="EC" id="6.1.1.17"/>
    </reaction>
</comment>
<dbReference type="InterPro" id="IPR000924">
    <property type="entry name" value="Glu/Gln-tRNA-synth"/>
</dbReference>
<comment type="function">
    <text evidence="10">Catalyzes the attachment of glutamate to tRNA(Glu) in a two-step reaction: glutamate is first activated by ATP to form Glu-AMP and then transferred to the acceptor end of tRNA(Glu).</text>
</comment>
<evidence type="ECO:0000256" key="11">
    <source>
        <dbReference type="SAM" id="MobiDB-lite"/>
    </source>
</evidence>
<evidence type="ECO:0000256" key="9">
    <source>
        <dbReference type="ARBA" id="ARBA00048351"/>
    </source>
</evidence>
<evidence type="ECO:0000256" key="3">
    <source>
        <dbReference type="ARBA" id="ARBA00022490"/>
    </source>
</evidence>
<dbReference type="AlphaFoldDB" id="A0A3S3S7Z3"/>
<organism evidence="14 15">
    <name type="scientific">Methanosuratincola subterraneus</name>
    <dbReference type="NCBI Taxonomy" id="2593994"/>
    <lineage>
        <taxon>Archaea</taxon>
        <taxon>Thermoproteota</taxon>
        <taxon>Methanosuratincolia</taxon>
        <taxon>Candidatus Methanomethylicales</taxon>
        <taxon>Candidatus Methanomethylicaceae</taxon>
        <taxon>Candidatus Methanosuratincola (ex Vanwonterghem et al. 2016)</taxon>
    </lineage>
</organism>
<dbReference type="PANTHER" id="PTHR43097">
    <property type="entry name" value="GLUTAMINE-TRNA LIGASE"/>
    <property type="match status" value="1"/>
</dbReference>
<gene>
    <name evidence="10" type="primary">gltX</name>
    <name evidence="14" type="ORF">Metus_1531</name>
</gene>
<dbReference type="NCBIfam" id="TIGR00463">
    <property type="entry name" value="gltX_arch"/>
    <property type="match status" value="1"/>
</dbReference>
<evidence type="ECO:0000256" key="2">
    <source>
        <dbReference type="ARBA" id="ARBA00008927"/>
    </source>
</evidence>
<keyword evidence="3 10" id="KW-0963">Cytoplasm</keyword>
<dbReference type="InterPro" id="IPR020056">
    <property type="entry name" value="Rbsml_bL25/Gln-tRNA_synth_N"/>
</dbReference>
<dbReference type="PANTHER" id="PTHR43097:SF5">
    <property type="entry name" value="GLUTAMATE--TRNA LIGASE"/>
    <property type="match status" value="1"/>
</dbReference>
<comment type="subcellular location">
    <subcellularLocation>
        <location evidence="1 10">Cytoplasm</location>
    </subcellularLocation>
</comment>
<evidence type="ECO:0000256" key="5">
    <source>
        <dbReference type="ARBA" id="ARBA00022741"/>
    </source>
</evidence>
<proteinExistence type="inferred from homology"/>
<dbReference type="GO" id="GO:0005829">
    <property type="term" value="C:cytosol"/>
    <property type="evidence" value="ECO:0007669"/>
    <property type="project" value="TreeGrafter"/>
</dbReference>
<evidence type="ECO:0000256" key="6">
    <source>
        <dbReference type="ARBA" id="ARBA00022840"/>
    </source>
</evidence>
<keyword evidence="6 10" id="KW-0067">ATP-binding</keyword>
<protein>
    <recommendedName>
        <fullName evidence="10">Glutamate--tRNA ligase</fullName>
        <ecNumber evidence="10">6.1.1.17</ecNumber>
    </recommendedName>
    <alternativeName>
        <fullName evidence="10">Glutamyl-tRNA synthetase</fullName>
        <shortName evidence="10">GluRS</shortName>
    </alternativeName>
</protein>
<keyword evidence="4 10" id="KW-0436">Ligase</keyword>
<sequence>MFPCVIVFLIPVVIQLNQPPDDDRIRKLLRNHALLNALKYGGKANPKAVAGKAFAEEPALKSRAAEIFRLAEEVSAEINAMPPEAQRALAESAGLSAEKEKTKPQQHLLPPLPNAERYSRIHVRFAPNPDSVIHLGNSRAAILSDEYAKIYNGSFTLRFEDTSPSIKPPQPEAYEAIKDDLRWLGVRWDNEVIQSDRLQIYYEYAERLLHIGGAYICTCPAEKFREFMSQRKPCPCRDLPVDEQLSRWRGMLDGSIKRGGAVMRVKTILDHPNPAIRDWPAMRIDTKPHPRIGTRYRVWPLYNFASGIDDHLLGITHILRGKEHEVNMARQKFMYDYFGWEYPEAIHYGRLKIEGTVLSKSKIRAGIESGVYESWDDPRLGTISALRRRGFLPETIRRLILEVGVRPSEATISWENLSSINRKLLDPVSKRYVFVADPKAILVEGIDRDFEVSIPLHPDHPEWGSRRFRIGPTSRVVVPSSDLMGAKRSRYLRLMNLFNIEVTPDGLCRFHSEGVAEARSLGAPIVQWLPEGAGVPISIVRPDASKESGLVDSGVLSEALPQVFQFYRYGFVRVCSSGGALVGYFTHN</sequence>
<comment type="similarity">
    <text evidence="2 10">Belongs to the class-I aminoacyl-tRNA synthetase family. Glutamate--tRNA ligase type 2 subfamily.</text>
</comment>
<dbReference type="Gene3D" id="2.40.240.100">
    <property type="match status" value="1"/>
</dbReference>
<reference evidence="14 15" key="1">
    <citation type="submission" date="2018-12" db="EMBL/GenBank/DDBJ databases">
        <title>The complete genome of the methanogenic archaea of the candidate phylum Verstraetearchaeota, obtained from the metagenome of underground thermal water.</title>
        <authorList>
            <person name="Kadnikov V.V."/>
            <person name="Mardanov A.V."/>
            <person name="Beletsky A.V."/>
            <person name="Karnachuk O.V."/>
            <person name="Ravin N.V."/>
        </authorList>
    </citation>
    <scope>NUCLEOTIDE SEQUENCE [LARGE SCALE GENOMIC DNA]</scope>
    <source>
        <strain evidence="14">Ch88</strain>
    </source>
</reference>
<dbReference type="Pfam" id="PF03950">
    <property type="entry name" value="tRNA-synt_1c_C"/>
    <property type="match status" value="1"/>
</dbReference>
<keyword evidence="8 10" id="KW-0030">Aminoacyl-tRNA synthetase</keyword>
<evidence type="ECO:0000259" key="12">
    <source>
        <dbReference type="Pfam" id="PF00749"/>
    </source>
</evidence>
<dbReference type="EMBL" id="RXGA01000003">
    <property type="protein sequence ID" value="RWX73557.1"/>
    <property type="molecule type" value="Genomic_DNA"/>
</dbReference>
<dbReference type="InterPro" id="IPR050132">
    <property type="entry name" value="Gln/Glu-tRNA_Ligase"/>
</dbReference>
<keyword evidence="5 10" id="KW-0547">Nucleotide-binding</keyword>
<dbReference type="InterPro" id="IPR014729">
    <property type="entry name" value="Rossmann-like_a/b/a_fold"/>
</dbReference>